<comment type="similarity">
    <text evidence="2">Belongs to the UPF0382 family.</text>
</comment>
<organism evidence="8 9">
    <name type="scientific">Sphingomonas endophytica</name>
    <dbReference type="NCBI Taxonomy" id="869719"/>
    <lineage>
        <taxon>Bacteria</taxon>
        <taxon>Pseudomonadati</taxon>
        <taxon>Pseudomonadota</taxon>
        <taxon>Alphaproteobacteria</taxon>
        <taxon>Sphingomonadales</taxon>
        <taxon>Sphingomonadaceae</taxon>
        <taxon>Sphingomonas</taxon>
    </lineage>
</organism>
<dbReference type="PANTHER" id="PTHR43461:SF1">
    <property type="entry name" value="TRANSMEMBRANE PROTEIN 256"/>
    <property type="match status" value="1"/>
</dbReference>
<evidence type="ECO:0000256" key="6">
    <source>
        <dbReference type="SAM" id="Phobius"/>
    </source>
</evidence>
<accession>A0A147IAD5</accession>
<keyword evidence="4 6" id="KW-1133">Transmembrane helix</keyword>
<protein>
    <submittedName>
        <fullName evidence="8">Membrane protein</fullName>
    </submittedName>
</protein>
<evidence type="ECO:0000256" key="7">
    <source>
        <dbReference type="SAM" id="SignalP"/>
    </source>
</evidence>
<feature type="signal peptide" evidence="7">
    <location>
        <begin position="1"/>
        <end position="25"/>
    </location>
</feature>
<dbReference type="InterPro" id="IPR006696">
    <property type="entry name" value="DUF423"/>
</dbReference>
<keyword evidence="7" id="KW-0732">Signal</keyword>
<feature type="chain" id="PRO_5007548477" evidence="7">
    <location>
        <begin position="26"/>
        <end position="110"/>
    </location>
</feature>
<dbReference type="Proteomes" id="UP000074310">
    <property type="component" value="Unassembled WGS sequence"/>
</dbReference>
<evidence type="ECO:0000313" key="9">
    <source>
        <dbReference type="Proteomes" id="UP000074310"/>
    </source>
</evidence>
<feature type="transmembrane region" description="Helical" evidence="6">
    <location>
        <begin position="61"/>
        <end position="81"/>
    </location>
</feature>
<keyword evidence="5 6" id="KW-0472">Membrane</keyword>
<dbReference type="PATRIC" id="fig|869719.3.peg.100"/>
<evidence type="ECO:0000256" key="4">
    <source>
        <dbReference type="ARBA" id="ARBA00022989"/>
    </source>
</evidence>
<dbReference type="OrthoDB" id="9802121at2"/>
<dbReference type="EMBL" id="LDTB01000001">
    <property type="protein sequence ID" value="KTT76724.1"/>
    <property type="molecule type" value="Genomic_DNA"/>
</dbReference>
<keyword evidence="3 6" id="KW-0812">Transmembrane</keyword>
<name>A0A147IAD5_9SPHN</name>
<dbReference type="PANTHER" id="PTHR43461">
    <property type="entry name" value="TRANSMEMBRANE PROTEIN 256"/>
    <property type="match status" value="1"/>
</dbReference>
<keyword evidence="9" id="KW-1185">Reference proteome</keyword>
<gene>
    <name evidence="8" type="ORF">NS334_00470</name>
</gene>
<sequence>MNVIVMLAALSGAIAVAAGAFGAHGASGAAVEWLKTGAHYQLVHAVAALVALRVDARGAAWLFVAGGAVFAGTLYLMALGLPRWLGAVTPIGGTLLIAGWLWLAWIGARA</sequence>
<dbReference type="AlphaFoldDB" id="A0A147IAD5"/>
<comment type="caution">
    <text evidence="8">The sequence shown here is derived from an EMBL/GenBank/DDBJ whole genome shotgun (WGS) entry which is preliminary data.</text>
</comment>
<evidence type="ECO:0000256" key="1">
    <source>
        <dbReference type="ARBA" id="ARBA00004141"/>
    </source>
</evidence>
<comment type="subcellular location">
    <subcellularLocation>
        <location evidence="1">Membrane</location>
        <topology evidence="1">Multi-pass membrane protein</topology>
    </subcellularLocation>
</comment>
<evidence type="ECO:0000256" key="5">
    <source>
        <dbReference type="ARBA" id="ARBA00023136"/>
    </source>
</evidence>
<evidence type="ECO:0000313" key="8">
    <source>
        <dbReference type="EMBL" id="KTT76724.1"/>
    </source>
</evidence>
<evidence type="ECO:0000256" key="3">
    <source>
        <dbReference type="ARBA" id="ARBA00022692"/>
    </source>
</evidence>
<feature type="transmembrane region" description="Helical" evidence="6">
    <location>
        <begin position="87"/>
        <end position="108"/>
    </location>
</feature>
<evidence type="ECO:0000256" key="2">
    <source>
        <dbReference type="ARBA" id="ARBA00009694"/>
    </source>
</evidence>
<dbReference type="Pfam" id="PF04241">
    <property type="entry name" value="DUF423"/>
    <property type="match status" value="1"/>
</dbReference>
<reference evidence="8 9" key="1">
    <citation type="journal article" date="2016" name="Front. Microbiol.">
        <title>Genomic Resource of Rice Seed Associated Bacteria.</title>
        <authorList>
            <person name="Midha S."/>
            <person name="Bansal K."/>
            <person name="Sharma S."/>
            <person name="Kumar N."/>
            <person name="Patil P.P."/>
            <person name="Chaudhry V."/>
            <person name="Patil P.B."/>
        </authorList>
    </citation>
    <scope>NUCLEOTIDE SEQUENCE [LARGE SCALE GENOMIC DNA]</scope>
    <source>
        <strain evidence="8 9">NS334</strain>
    </source>
</reference>
<dbReference type="GO" id="GO:0005886">
    <property type="term" value="C:plasma membrane"/>
    <property type="evidence" value="ECO:0007669"/>
    <property type="project" value="TreeGrafter"/>
</dbReference>
<proteinExistence type="inferred from homology"/>